<gene>
    <name evidence="2" type="ORF">CLUMA_CG013536</name>
</gene>
<dbReference type="EMBL" id="CVRI01000054">
    <property type="protein sequence ID" value="CRL00263.1"/>
    <property type="molecule type" value="Genomic_DNA"/>
</dbReference>
<dbReference type="Proteomes" id="UP000183832">
    <property type="component" value="Unassembled WGS sequence"/>
</dbReference>
<reference evidence="2 3" key="1">
    <citation type="submission" date="2015-04" db="EMBL/GenBank/DDBJ databases">
        <authorList>
            <person name="Syromyatnikov M.Y."/>
            <person name="Popov V.N."/>
        </authorList>
    </citation>
    <scope>NUCLEOTIDE SEQUENCE [LARGE SCALE GENOMIC DNA]</scope>
</reference>
<name>A0A1J1IJ40_9DIPT</name>
<dbReference type="InterPro" id="IPR038765">
    <property type="entry name" value="Papain-like_cys_pep_sf"/>
</dbReference>
<evidence type="ECO:0000313" key="3">
    <source>
        <dbReference type="Proteomes" id="UP000183832"/>
    </source>
</evidence>
<organism evidence="2 3">
    <name type="scientific">Clunio marinus</name>
    <dbReference type="NCBI Taxonomy" id="568069"/>
    <lineage>
        <taxon>Eukaryota</taxon>
        <taxon>Metazoa</taxon>
        <taxon>Ecdysozoa</taxon>
        <taxon>Arthropoda</taxon>
        <taxon>Hexapoda</taxon>
        <taxon>Insecta</taxon>
        <taxon>Pterygota</taxon>
        <taxon>Neoptera</taxon>
        <taxon>Endopterygota</taxon>
        <taxon>Diptera</taxon>
        <taxon>Nematocera</taxon>
        <taxon>Chironomoidea</taxon>
        <taxon>Chironomidae</taxon>
        <taxon>Clunio</taxon>
    </lineage>
</organism>
<dbReference type="InterPro" id="IPR013201">
    <property type="entry name" value="Prot_inhib_I29"/>
</dbReference>
<accession>A0A1J1IJ40</accession>
<evidence type="ECO:0000259" key="1">
    <source>
        <dbReference type="Pfam" id="PF08246"/>
    </source>
</evidence>
<dbReference type="Pfam" id="PF08246">
    <property type="entry name" value="Inhibitor_I29"/>
    <property type="match status" value="1"/>
</dbReference>
<dbReference type="Gene3D" id="1.10.287.2250">
    <property type="match status" value="1"/>
</dbReference>
<dbReference type="SUPFAM" id="SSF54001">
    <property type="entry name" value="Cysteine proteinases"/>
    <property type="match status" value="1"/>
</dbReference>
<proteinExistence type="predicted"/>
<feature type="domain" description="Cathepsin propeptide inhibitor" evidence="1">
    <location>
        <begin position="3"/>
        <end position="56"/>
    </location>
</feature>
<sequence length="62" mass="7437">MKVDFKKSYDKKQDETRFELFRATLKQIDDHNVKFKKGEVEHEAGLNEYSDWNDAEKMKLIA</sequence>
<keyword evidence="3" id="KW-1185">Reference proteome</keyword>
<evidence type="ECO:0000313" key="2">
    <source>
        <dbReference type="EMBL" id="CRL00263.1"/>
    </source>
</evidence>
<dbReference type="AlphaFoldDB" id="A0A1J1IJ40"/>
<dbReference type="OrthoDB" id="7787088at2759"/>
<protein>
    <submittedName>
        <fullName evidence="2">CLUMA_CG013536, isoform A</fullName>
    </submittedName>
</protein>